<evidence type="ECO:0000256" key="1">
    <source>
        <dbReference type="ARBA" id="ARBA00004123"/>
    </source>
</evidence>
<dbReference type="FunFam" id="1.25.40.20:FF:000032">
    <property type="entry name" value="BCL-6 corepressor isoform X1"/>
    <property type="match status" value="1"/>
</dbReference>
<feature type="region of interest" description="Disordered" evidence="9">
    <location>
        <begin position="721"/>
        <end position="844"/>
    </location>
</feature>
<keyword evidence="5" id="KW-0832">Ubl conjugation</keyword>
<evidence type="ECO:0000256" key="2">
    <source>
        <dbReference type="ARBA" id="ARBA00022499"/>
    </source>
</evidence>
<dbReference type="CTD" id="54880"/>
<dbReference type="KEGG" id="gsh:117362172"/>
<feature type="region of interest" description="Disordered" evidence="9">
    <location>
        <begin position="527"/>
        <end position="615"/>
    </location>
</feature>
<feature type="repeat" description="ANK" evidence="8">
    <location>
        <begin position="1427"/>
        <end position="1459"/>
    </location>
</feature>
<evidence type="ECO:0000256" key="8">
    <source>
        <dbReference type="PROSITE-ProRule" id="PRU00023"/>
    </source>
</evidence>
<dbReference type="PANTHER" id="PTHR24117:SF8">
    <property type="entry name" value="BCL-6 COREPRESSOR"/>
    <property type="match status" value="1"/>
</dbReference>
<feature type="compositionally biased region" description="Pro residues" evidence="9">
    <location>
        <begin position="1334"/>
        <end position="1349"/>
    </location>
</feature>
<feature type="compositionally biased region" description="Polar residues" evidence="9">
    <location>
        <begin position="574"/>
        <end position="593"/>
    </location>
</feature>
<keyword evidence="4" id="KW-0677">Repeat</keyword>
<feature type="compositionally biased region" description="Basic and acidic residues" evidence="9">
    <location>
        <begin position="1219"/>
        <end position="1228"/>
    </location>
</feature>
<name>A0A6P8RJR6_GEOSA</name>
<feature type="region of interest" description="Disordered" evidence="9">
    <location>
        <begin position="1305"/>
        <end position="1349"/>
    </location>
</feature>
<feature type="compositionally biased region" description="Basic and acidic residues" evidence="9">
    <location>
        <begin position="1276"/>
        <end position="1287"/>
    </location>
</feature>
<evidence type="ECO:0000256" key="5">
    <source>
        <dbReference type="ARBA" id="ARBA00022843"/>
    </source>
</evidence>
<dbReference type="RefSeq" id="XP_033803999.1">
    <property type="nucleotide sequence ID" value="XM_033948108.1"/>
</dbReference>
<evidence type="ECO:0000256" key="6">
    <source>
        <dbReference type="ARBA" id="ARBA00023242"/>
    </source>
</evidence>
<feature type="compositionally biased region" description="Polar residues" evidence="9">
    <location>
        <begin position="378"/>
        <end position="388"/>
    </location>
</feature>
<dbReference type="InterPro" id="IPR032365">
    <property type="entry name" value="PUFD"/>
</dbReference>
<feature type="region of interest" description="Disordered" evidence="9">
    <location>
        <begin position="299"/>
        <end position="449"/>
    </location>
</feature>
<keyword evidence="12" id="KW-1185">Reference proteome</keyword>
<dbReference type="Pfam" id="PF12796">
    <property type="entry name" value="Ank_2"/>
    <property type="match status" value="1"/>
</dbReference>
<dbReference type="InterPro" id="IPR002110">
    <property type="entry name" value="Ankyrin_rpt"/>
</dbReference>
<feature type="domain" description="BCL-6 corepressor non-ankyrin-repeat" evidence="10">
    <location>
        <begin position="1103"/>
        <end position="1308"/>
    </location>
</feature>
<evidence type="ECO:0000256" key="9">
    <source>
        <dbReference type="SAM" id="MobiDB-lite"/>
    </source>
</evidence>
<feature type="compositionally biased region" description="Basic and acidic residues" evidence="9">
    <location>
        <begin position="1057"/>
        <end position="1072"/>
    </location>
</feature>
<feature type="region of interest" description="Disordered" evidence="9">
    <location>
        <begin position="1029"/>
        <end position="1089"/>
    </location>
</feature>
<dbReference type="SUPFAM" id="SSF48403">
    <property type="entry name" value="Ankyrin repeat"/>
    <property type="match status" value="1"/>
</dbReference>
<keyword evidence="8" id="KW-0040">ANK repeat</keyword>
<dbReference type="Gene3D" id="1.25.40.20">
    <property type="entry name" value="Ankyrin repeat-containing domain"/>
    <property type="match status" value="1"/>
</dbReference>
<dbReference type="GeneID" id="117362172"/>
<feature type="compositionally biased region" description="Basic and acidic residues" evidence="9">
    <location>
        <begin position="413"/>
        <end position="422"/>
    </location>
</feature>
<comment type="similarity">
    <text evidence="7">Belongs to the BCOR family.</text>
</comment>
<dbReference type="RefSeq" id="XP_033803998.1">
    <property type="nucleotide sequence ID" value="XM_033948107.1"/>
</dbReference>
<dbReference type="GO" id="GO:0005634">
    <property type="term" value="C:nucleus"/>
    <property type="evidence" value="ECO:0007669"/>
    <property type="project" value="UniProtKB-SubCell"/>
</dbReference>
<keyword evidence="3" id="KW-0597">Phosphoprotein</keyword>
<dbReference type="Proteomes" id="UP000515159">
    <property type="component" value="Chromosome 6"/>
</dbReference>
<feature type="compositionally biased region" description="Basic and acidic residues" evidence="9">
    <location>
        <begin position="430"/>
        <end position="440"/>
    </location>
</feature>
<gene>
    <name evidence="13 14 15 16 17 18" type="primary">BCOR</name>
</gene>
<dbReference type="InterPro" id="IPR047144">
    <property type="entry name" value="BCOR-like"/>
</dbReference>
<protein>
    <submittedName>
        <fullName evidence="13 14">BCL-6 corepressor isoform X1</fullName>
    </submittedName>
</protein>
<dbReference type="PROSITE" id="PS50088">
    <property type="entry name" value="ANK_REPEAT"/>
    <property type="match status" value="2"/>
</dbReference>
<evidence type="ECO:0000259" key="10">
    <source>
        <dbReference type="Pfam" id="PF15808"/>
    </source>
</evidence>
<dbReference type="Pfam" id="PF16553">
    <property type="entry name" value="PUFD"/>
    <property type="match status" value="1"/>
</dbReference>
<dbReference type="RefSeq" id="XP_033804002.1">
    <property type="nucleotide sequence ID" value="XM_033948111.1"/>
</dbReference>
<evidence type="ECO:0000313" key="16">
    <source>
        <dbReference type="RefSeq" id="XP_033804001.1"/>
    </source>
</evidence>
<dbReference type="RefSeq" id="XP_033804001.1">
    <property type="nucleotide sequence ID" value="XM_033948110.1"/>
</dbReference>
<dbReference type="RefSeq" id="XP_033804003.1">
    <property type="nucleotide sequence ID" value="XM_033948112.1"/>
</dbReference>
<keyword evidence="2" id="KW-1017">Isopeptide bond</keyword>
<feature type="region of interest" description="Disordered" evidence="9">
    <location>
        <begin position="1189"/>
        <end position="1231"/>
    </location>
</feature>
<feature type="region of interest" description="Disordered" evidence="9">
    <location>
        <begin position="1243"/>
        <end position="1287"/>
    </location>
</feature>
<evidence type="ECO:0000313" key="15">
    <source>
        <dbReference type="RefSeq" id="XP_033804000.1"/>
    </source>
</evidence>
<evidence type="ECO:0000259" key="11">
    <source>
        <dbReference type="Pfam" id="PF16553"/>
    </source>
</evidence>
<feature type="compositionally biased region" description="Low complexity" evidence="9">
    <location>
        <begin position="559"/>
        <end position="570"/>
    </location>
</feature>
<proteinExistence type="inferred from homology"/>
<feature type="domain" description="BCL-6 corepressor PCGF1 binding" evidence="11">
    <location>
        <begin position="1528"/>
        <end position="1639"/>
    </location>
</feature>
<reference evidence="13 14" key="1">
    <citation type="submission" date="2025-04" db="UniProtKB">
        <authorList>
            <consortium name="RefSeq"/>
        </authorList>
    </citation>
    <scope>IDENTIFICATION</scope>
</reference>
<dbReference type="Gene3D" id="3.10.260.40">
    <property type="entry name" value="BCL-6 corepressor, PCGF1 binding domain"/>
    <property type="match status" value="1"/>
</dbReference>
<organism evidence="12 16">
    <name type="scientific">Geotrypetes seraphini</name>
    <name type="common">Gaboon caecilian</name>
    <name type="synonym">Caecilia seraphini</name>
    <dbReference type="NCBI Taxonomy" id="260995"/>
    <lineage>
        <taxon>Eukaryota</taxon>
        <taxon>Metazoa</taxon>
        <taxon>Chordata</taxon>
        <taxon>Craniata</taxon>
        <taxon>Vertebrata</taxon>
        <taxon>Euteleostomi</taxon>
        <taxon>Amphibia</taxon>
        <taxon>Gymnophiona</taxon>
        <taxon>Geotrypetes</taxon>
    </lineage>
</organism>
<dbReference type="GO" id="GO:0003714">
    <property type="term" value="F:transcription corepressor activity"/>
    <property type="evidence" value="ECO:0007669"/>
    <property type="project" value="TreeGrafter"/>
</dbReference>
<dbReference type="Pfam" id="PF15808">
    <property type="entry name" value="BCOR"/>
    <property type="match status" value="1"/>
</dbReference>
<evidence type="ECO:0000256" key="3">
    <source>
        <dbReference type="ARBA" id="ARBA00022553"/>
    </source>
</evidence>
<accession>A0A6P8RJR6</accession>
<evidence type="ECO:0000313" key="17">
    <source>
        <dbReference type="RefSeq" id="XP_033804002.1"/>
    </source>
</evidence>
<dbReference type="InterPro" id="IPR038227">
    <property type="entry name" value="PUFD_som_sf"/>
</dbReference>
<dbReference type="OrthoDB" id="3666223at2759"/>
<evidence type="ECO:0000313" key="18">
    <source>
        <dbReference type="RefSeq" id="XP_033804003.1"/>
    </source>
</evidence>
<feature type="compositionally biased region" description="Polar residues" evidence="9">
    <location>
        <begin position="603"/>
        <end position="615"/>
    </location>
</feature>
<dbReference type="GO" id="GO:0000122">
    <property type="term" value="P:negative regulation of transcription by RNA polymerase II"/>
    <property type="evidence" value="ECO:0007669"/>
    <property type="project" value="TreeGrafter"/>
</dbReference>
<sequence>MLSASPLYGNVHSWVSAGRVRVCGIAEDRKIPINDGEAQKNRLEVREEANRGHGLVDAATAHQMDSLAALSMDSTGLLREGISVPSNIVYSSLCSLSSEKGREAANPMTGLGFTPERNPDIQFKPNPAEPMDGSPITGKALNGFSTIYKPPAAIQKPSVPSGDALGLDRSLSDKQNSLNVNGATYLRLPWMHPFMEGAAPAIYPFIESPTKYSMNIYKPLLPQQSYTLPQHLAYSSVCTSGDGLLYVPPHYVAPHIVSPLATPMRISSAPALPSLVHCADKNLAWKMGVGHGNPIDPHTYPHLQNSKQPRGSCAKPPSNISTDPALLLPHSPRSSLRDHLSTPIGDTYSDFHKHFPRMSASGSPPPPPPVTLSVPYMSLNSDFPNTRISGGKFPKLHDGGENPQPVLTHLRKPAQERKDDRSPPVLEKQTPSKDVPDKPLDLSSKVTDGETLKLDTMSKLVQSRSGSALAAPGRDARKEVVSPLGNGSVIYRPEIISTVSSSWVVPGPAISEDSKMVPLKNKALHRVVPQQRSSSCPRMGNTDGAVGNKVGPVSSTGRPASASPAPNSNPESFKVSQSSAESGTSVIQPTGPATATRHGSKGTKASPTDSAFKTSENGLLPTSLFLPHAETFRSPTLHYPRSFLPYAMPEPLAFSHLSLHGKGPVYPHPALLPNGSLFPGPLAPKPGIPYGLPTRGDYMTSYHDALGMVYPILPTVALDVGKDEKSERRSRSQERLRYEEPAARNRLLESSPKLNFEGMTTDRALKPHQSKSVGKNDQWELAKPHREEDCWPKAELPEAPSVRVDSSALQEPGPGHTAPALPFPKAPEDSLHFRLGSSESGDLLPRDRAEDLNLLHGKFPKSRSSKLAKRIANSAGFVGDQFKCVTTELYADSSQLSREQRALQMEGLQEDSILNLSPAHGERAMMRFSELEMKEREGHTVAKDPEGCRFTQADWDHMKGINEKKLKGEAAAFDDKSIDRAGLSSAGGSRDALVPREALMETCYLERFSMMYQQSKERAGEILPDHFSQLSRKRKHSSERQEGESCQQETYVDGSQEEPKAKWKKIVKDGGPEKAISPSPSEHSEEPLSNEVTKLKVCIELTGLHPKKQRHLQHLRERWGQHMTPEGPLCAGVAQQGRNEVVEALEKEIKLEDRYIRRRAEVEICRSWPEDALKRSNAEEGFGFSIFPASPHVRSLSSTSPSYKQEAPPSPVPACRQQRATEDQKSDATQEGTLAATAALLLGSSEGEKPTGKRHCKTKHLSLQERRRRASLTGDKTSETADPHEKVLTRRVKKRAVPAADCNMVPVSPQEQKPCAEVAQVPSLPDSQASPPQLLDPPPETTPSRPMPPEARRLIVNKNAGETLLQRAARLGYEEVVLYCLENKVCDVNHRDNAGYCALHEACARGWLSIARHLLEHGADVNCSAQDGTRPIHDAVENDHLEIVRLVLSYGADPTLATYSGRTIAKMTHSELMETFLTEYLTDLHGRSADDPGACWDFYGSSVCDRKDESGFDILSDPPGPEDEDGYSDVFEFEFSDCPLLPCYNIQVSLSQGPRNWLLLSDVVKRLRMSPHTFCCGFPGVDLATISEAEFYKQVSLSQLFSPKELEAFNPDSKEPVELVKLTHELQVLLGSSLEWLHPEEPGPTVSWLPATACSE</sequence>
<dbReference type="PANTHER" id="PTHR24117">
    <property type="entry name" value="AGAP007537-PB"/>
    <property type="match status" value="1"/>
</dbReference>
<feature type="compositionally biased region" description="Basic and acidic residues" evidence="9">
    <location>
        <begin position="721"/>
        <end position="747"/>
    </location>
</feature>
<dbReference type="SMART" id="SM00248">
    <property type="entry name" value="ANK"/>
    <property type="match status" value="3"/>
</dbReference>
<dbReference type="RefSeq" id="XP_033804000.1">
    <property type="nucleotide sequence ID" value="XM_033948109.1"/>
</dbReference>
<evidence type="ECO:0000313" key="14">
    <source>
        <dbReference type="RefSeq" id="XP_033803999.1"/>
    </source>
</evidence>
<evidence type="ECO:0000313" key="12">
    <source>
        <dbReference type="Proteomes" id="UP000515159"/>
    </source>
</evidence>
<dbReference type="PROSITE" id="PS50297">
    <property type="entry name" value="ANK_REP_REGION"/>
    <property type="match status" value="2"/>
</dbReference>
<evidence type="ECO:0000313" key="13">
    <source>
        <dbReference type="RefSeq" id="XP_033803998.1"/>
    </source>
</evidence>
<dbReference type="InterPro" id="IPR036770">
    <property type="entry name" value="Ankyrin_rpt-contain_sf"/>
</dbReference>
<keyword evidence="6" id="KW-0539">Nucleus</keyword>
<evidence type="ECO:0000256" key="4">
    <source>
        <dbReference type="ARBA" id="ARBA00022737"/>
    </source>
</evidence>
<evidence type="ECO:0000256" key="7">
    <source>
        <dbReference type="ARBA" id="ARBA00034703"/>
    </source>
</evidence>
<feature type="compositionally biased region" description="Basic residues" evidence="9">
    <location>
        <begin position="1252"/>
        <end position="1270"/>
    </location>
</feature>
<comment type="subcellular location">
    <subcellularLocation>
        <location evidence="1">Nucleus</location>
    </subcellularLocation>
</comment>
<dbReference type="InterPro" id="IPR031628">
    <property type="entry name" value="BCOR"/>
</dbReference>
<feature type="repeat" description="ANK" evidence="8">
    <location>
        <begin position="1394"/>
        <end position="1426"/>
    </location>
</feature>
<feature type="compositionally biased region" description="Basic and acidic residues" evidence="9">
    <location>
        <begin position="777"/>
        <end position="796"/>
    </location>
</feature>